<dbReference type="NCBIfam" id="TIGR01444">
    <property type="entry name" value="fkbM_fam"/>
    <property type="match status" value="1"/>
</dbReference>
<dbReference type="OrthoDB" id="5679686at2"/>
<evidence type="ECO:0000313" key="3">
    <source>
        <dbReference type="Proteomes" id="UP000295645"/>
    </source>
</evidence>
<accession>A0A4R3YQS9</accession>
<dbReference type="RefSeq" id="WP_132143305.1">
    <property type="nucleotide sequence ID" value="NZ_SMCS01000003.1"/>
</dbReference>
<proteinExistence type="predicted"/>
<dbReference type="Gene3D" id="3.40.50.150">
    <property type="entry name" value="Vaccinia Virus protein VP39"/>
    <property type="match status" value="1"/>
</dbReference>
<dbReference type="Proteomes" id="UP000295645">
    <property type="component" value="Unassembled WGS sequence"/>
</dbReference>
<sequence length="248" mass="27204">MNTTATDQPTRLWNTRYGVAAAIPTIDPVARAMQLYGEWAEQEIDLLSAIVEEGHSVLEAGGDYGAHALWLARAVGLDGRVHVAEPRRIAFQQLCANVAINGLANVHTYPVWLGRSSGRSTLGALLPETSSPTEAVRTETIDSLALDALHLLKVNLRGALHDVLTGATETLRRHRPMLYVRLSGIDMAETEVQAIKDLGYRVWSHVPYLYNPANHAGHTANVFPGIVQQNAIAAPVESRFEFEERLEL</sequence>
<dbReference type="InterPro" id="IPR006342">
    <property type="entry name" value="FkbM_mtfrase"/>
</dbReference>
<keyword evidence="2" id="KW-0489">Methyltransferase</keyword>
<dbReference type="EMBL" id="SMCS01000003">
    <property type="protein sequence ID" value="TCV94726.1"/>
    <property type="molecule type" value="Genomic_DNA"/>
</dbReference>
<name>A0A4R3YQS9_9GAMM</name>
<dbReference type="SUPFAM" id="SSF53335">
    <property type="entry name" value="S-adenosyl-L-methionine-dependent methyltransferases"/>
    <property type="match status" value="1"/>
</dbReference>
<dbReference type="GO" id="GO:0008168">
    <property type="term" value="F:methyltransferase activity"/>
    <property type="evidence" value="ECO:0007669"/>
    <property type="project" value="UniProtKB-KW"/>
</dbReference>
<keyword evidence="3" id="KW-1185">Reference proteome</keyword>
<comment type="caution">
    <text evidence="2">The sequence shown here is derived from an EMBL/GenBank/DDBJ whole genome shotgun (WGS) entry which is preliminary data.</text>
</comment>
<dbReference type="AlphaFoldDB" id="A0A4R3YQS9"/>
<reference evidence="2 3" key="1">
    <citation type="submission" date="2019-03" db="EMBL/GenBank/DDBJ databases">
        <title>Above-ground endophytic microbial communities from plants in different locations in the United States.</title>
        <authorList>
            <person name="Frank C."/>
        </authorList>
    </citation>
    <scope>NUCLEOTIDE SEQUENCE [LARGE SCALE GENOMIC DNA]</scope>
    <source>
        <strain evidence="2 3">LP_13_YM</strain>
    </source>
</reference>
<evidence type="ECO:0000313" key="2">
    <source>
        <dbReference type="EMBL" id="TCV94726.1"/>
    </source>
</evidence>
<dbReference type="InterPro" id="IPR029063">
    <property type="entry name" value="SAM-dependent_MTases_sf"/>
</dbReference>
<evidence type="ECO:0000259" key="1">
    <source>
        <dbReference type="Pfam" id="PF05050"/>
    </source>
</evidence>
<dbReference type="Pfam" id="PF05050">
    <property type="entry name" value="Methyltransf_21"/>
    <property type="match status" value="1"/>
</dbReference>
<protein>
    <submittedName>
        <fullName evidence="2">FkbM family methyltransferase</fullName>
    </submittedName>
</protein>
<dbReference type="GO" id="GO:0032259">
    <property type="term" value="P:methylation"/>
    <property type="evidence" value="ECO:0007669"/>
    <property type="project" value="UniProtKB-KW"/>
</dbReference>
<organism evidence="2 3">
    <name type="scientific">Luteibacter rhizovicinus</name>
    <dbReference type="NCBI Taxonomy" id="242606"/>
    <lineage>
        <taxon>Bacteria</taxon>
        <taxon>Pseudomonadati</taxon>
        <taxon>Pseudomonadota</taxon>
        <taxon>Gammaproteobacteria</taxon>
        <taxon>Lysobacterales</taxon>
        <taxon>Rhodanobacteraceae</taxon>
        <taxon>Luteibacter</taxon>
    </lineage>
</organism>
<feature type="domain" description="Methyltransferase FkbM" evidence="1">
    <location>
        <begin position="76"/>
        <end position="201"/>
    </location>
</feature>
<keyword evidence="2" id="KW-0808">Transferase</keyword>
<gene>
    <name evidence="2" type="ORF">EC912_103211</name>
</gene>